<keyword evidence="4" id="KW-0963">Cytoplasm</keyword>
<feature type="domain" description="Methyltransferase type 11" evidence="16">
    <location>
        <begin position="55"/>
        <end position="128"/>
    </location>
</feature>
<dbReference type="Gene3D" id="3.40.50.150">
    <property type="entry name" value="Vaccinia Virus protein VP39"/>
    <property type="match status" value="1"/>
</dbReference>
<keyword evidence="6 18" id="KW-0808">Transferase</keyword>
<comment type="similarity">
    <text evidence="3">Belongs to the class I-like SAM-binding methyltransferase superfamily. BUD23/WBSCR22 family.</text>
</comment>
<protein>
    <recommendedName>
        <fullName evidence="12">18S rRNA (guanine-N(7))-methyltransferase</fullName>
    </recommendedName>
    <alternativeName>
        <fullName evidence="14">Bud site selection protein 23 homolog</fullName>
    </alternativeName>
    <alternativeName>
        <fullName evidence="13">rRNA methyltransferase and ribosome maturation factor</fullName>
    </alternativeName>
</protein>
<dbReference type="OMA" id="WIQEKKE"/>
<evidence type="ECO:0000256" key="12">
    <source>
        <dbReference type="ARBA" id="ARBA00074415"/>
    </source>
</evidence>
<dbReference type="EMBL" id="GL452895">
    <property type="protein sequence ID" value="EFN76606.1"/>
    <property type="molecule type" value="Genomic_DNA"/>
</dbReference>
<reference evidence="18 19" key="1">
    <citation type="journal article" date="2010" name="Science">
        <title>Genomic comparison of the ants Camponotus floridanus and Harpegnathos saltator.</title>
        <authorList>
            <person name="Bonasio R."/>
            <person name="Zhang G."/>
            <person name="Ye C."/>
            <person name="Mutti N.S."/>
            <person name="Fang X."/>
            <person name="Qin N."/>
            <person name="Donahue G."/>
            <person name="Yang P."/>
            <person name="Li Q."/>
            <person name="Li C."/>
            <person name="Zhang P."/>
            <person name="Huang Z."/>
            <person name="Berger S.L."/>
            <person name="Reinberg D."/>
            <person name="Wang J."/>
            <person name="Liebig J."/>
        </authorList>
    </citation>
    <scope>NUCLEOTIDE SEQUENCE [LARGE SCALE GENOMIC DNA]</scope>
    <source>
        <strain evidence="18 19">R22 G/1</strain>
    </source>
</reference>
<evidence type="ECO:0000256" key="7">
    <source>
        <dbReference type="ARBA" id="ARBA00022691"/>
    </source>
</evidence>
<dbReference type="CDD" id="cd02440">
    <property type="entry name" value="AdoMet_MTases"/>
    <property type="match status" value="1"/>
</dbReference>
<keyword evidence="19" id="KW-1185">Reference proteome</keyword>
<dbReference type="GO" id="GO:0005730">
    <property type="term" value="C:nucleolus"/>
    <property type="evidence" value="ECO:0007669"/>
    <property type="project" value="TreeGrafter"/>
</dbReference>
<evidence type="ECO:0000256" key="14">
    <source>
        <dbReference type="ARBA" id="ARBA00081208"/>
    </source>
</evidence>
<evidence type="ECO:0000256" key="6">
    <source>
        <dbReference type="ARBA" id="ARBA00022679"/>
    </source>
</evidence>
<name>E2C601_HARSA</name>
<evidence type="ECO:0000256" key="4">
    <source>
        <dbReference type="ARBA" id="ARBA00022490"/>
    </source>
</evidence>
<comment type="function">
    <text evidence="10">S-adenosyl-L-methionine-dependent methyltransferase that specifically methylates the N(7) position of a guanine in 18S rRNA. Requires the methyltransferase adapter protein TRM112 for full rRNA methyltransferase activity. Involved in the pre-rRNA processing steps leading to small-subunit rRNA production independently of its RNA-modifying catalytic activity. Important for biogenesis end export of the 40S ribosomal subunit independent on its methyltransferase activity. Locus-specific steroid receptor coactivator. Potentiates transactivation by glucocorticoid (NR3C1), mineralocorticoid (NR3C2), androgen (AR) and progesterone (PGR) receptors. Required for the maintenance of open chromatin at the TSC22D3/GILZ locus to facilitate NR3C1 loading on the response elements. Required for maintenance of dimethylation on histone H3 'Lys-79' (H3K79me2), although direct histone methyltransferase activity is not observed in vitro.</text>
</comment>
<dbReference type="PANTHER" id="PTHR12734">
    <property type="entry name" value="METHYLTRANSFERASE-RELATED"/>
    <property type="match status" value="1"/>
</dbReference>
<dbReference type="FunCoup" id="E2C601">
    <property type="interactions" value="1790"/>
</dbReference>
<evidence type="ECO:0000256" key="9">
    <source>
        <dbReference type="ARBA" id="ARBA00050374"/>
    </source>
</evidence>
<comment type="catalytic activity">
    <reaction evidence="9">
        <text>a guanosine in 18S rRNA + S-adenosyl-L-methionine = an N(7)-methylguanosine in 18S rRNA + S-adenosyl-L-homocysteine</text>
        <dbReference type="Rhea" id="RHEA:54584"/>
        <dbReference type="Rhea" id="RHEA-COMP:13937"/>
        <dbReference type="Rhea" id="RHEA-COMP:13938"/>
        <dbReference type="ChEBI" id="CHEBI:57856"/>
        <dbReference type="ChEBI" id="CHEBI:59789"/>
        <dbReference type="ChEBI" id="CHEBI:74269"/>
        <dbReference type="ChEBI" id="CHEBI:74480"/>
    </reaction>
</comment>
<evidence type="ECO:0000256" key="10">
    <source>
        <dbReference type="ARBA" id="ARBA00059355"/>
    </source>
</evidence>
<organism evidence="19">
    <name type="scientific">Harpegnathos saltator</name>
    <name type="common">Jerdon's jumping ant</name>
    <dbReference type="NCBI Taxonomy" id="610380"/>
    <lineage>
        <taxon>Eukaryota</taxon>
        <taxon>Metazoa</taxon>
        <taxon>Ecdysozoa</taxon>
        <taxon>Arthropoda</taxon>
        <taxon>Hexapoda</taxon>
        <taxon>Insecta</taxon>
        <taxon>Pterygota</taxon>
        <taxon>Neoptera</taxon>
        <taxon>Endopterygota</taxon>
        <taxon>Hymenoptera</taxon>
        <taxon>Apocrita</taxon>
        <taxon>Aculeata</taxon>
        <taxon>Formicoidea</taxon>
        <taxon>Formicidae</taxon>
        <taxon>Ponerinae</taxon>
        <taxon>Ponerini</taxon>
        <taxon>Harpegnathos</taxon>
    </lineage>
</organism>
<sequence>MSKRPERMAPPEMYYNETEAKKYTQSSRMIDIQVQMCERAIELLVLPEDQSCLLLDIGCGSGLSGSVLEEQGHSWIGVDISSAMLDVAKERETDGDLILGDMGNGLPFRAGTFDGAVSISALQWLCYADKTSHNPVKRLYCFFSTLFACLSRSARAVLQFYPENSDQIELVTTQATKAGFFGGVVVDFPNSTKAKKVFLVLMTSGAVALPKALGTESDNQTIAFNQSKREYIKKARGKPLKKSREWIIEKKERRRRQGKEVRDDSKYTGRKRSGRF</sequence>
<keyword evidence="8" id="KW-0539">Nucleus</keyword>
<dbReference type="SUPFAM" id="SSF53335">
    <property type="entry name" value="S-adenosyl-L-methionine-dependent methyltransferases"/>
    <property type="match status" value="1"/>
</dbReference>
<evidence type="ECO:0000256" key="5">
    <source>
        <dbReference type="ARBA" id="ARBA00022603"/>
    </source>
</evidence>
<dbReference type="Proteomes" id="UP000008237">
    <property type="component" value="Unassembled WGS sequence"/>
</dbReference>
<dbReference type="InterPro" id="IPR029063">
    <property type="entry name" value="SAM-dependent_MTases_sf"/>
</dbReference>
<evidence type="ECO:0000313" key="19">
    <source>
        <dbReference type="Proteomes" id="UP000008237"/>
    </source>
</evidence>
<feature type="domain" description="18S rRNA (guanine(1575)-N(7))-methyltransferase Bud23 C-terminal" evidence="17">
    <location>
        <begin position="206"/>
        <end position="273"/>
    </location>
</feature>
<keyword evidence="5 18" id="KW-0489">Methyltransferase</keyword>
<dbReference type="InterPro" id="IPR013216">
    <property type="entry name" value="Methyltransf_11"/>
</dbReference>
<evidence type="ECO:0000256" key="8">
    <source>
        <dbReference type="ARBA" id="ARBA00023242"/>
    </source>
</evidence>
<dbReference type="InterPro" id="IPR039769">
    <property type="entry name" value="Bud23-like"/>
</dbReference>
<dbReference type="PANTHER" id="PTHR12734:SF0">
    <property type="entry name" value="18S RRNA (GUANINE-N(7))-METHYLTRANSFERASE-RELATED"/>
    <property type="match status" value="1"/>
</dbReference>
<evidence type="ECO:0000256" key="11">
    <source>
        <dbReference type="ARBA" id="ARBA00064164"/>
    </source>
</evidence>
<dbReference type="GO" id="GO:0005737">
    <property type="term" value="C:cytoplasm"/>
    <property type="evidence" value="ECO:0007669"/>
    <property type="project" value="UniProtKB-SubCell"/>
</dbReference>
<evidence type="ECO:0000256" key="1">
    <source>
        <dbReference type="ARBA" id="ARBA00004123"/>
    </source>
</evidence>
<evidence type="ECO:0000259" key="17">
    <source>
        <dbReference type="Pfam" id="PF12589"/>
    </source>
</evidence>
<evidence type="ECO:0000256" key="13">
    <source>
        <dbReference type="ARBA" id="ARBA00075516"/>
    </source>
</evidence>
<dbReference type="GO" id="GO:0070476">
    <property type="term" value="P:rRNA (guanine-N7)-methylation"/>
    <property type="evidence" value="ECO:0007669"/>
    <property type="project" value="InterPro"/>
</dbReference>
<evidence type="ECO:0000256" key="3">
    <source>
        <dbReference type="ARBA" id="ARBA00005547"/>
    </source>
</evidence>
<feature type="region of interest" description="Disordered" evidence="15">
    <location>
        <begin position="246"/>
        <end position="276"/>
    </location>
</feature>
<dbReference type="OrthoDB" id="2877at2759"/>
<comment type="subunit">
    <text evidence="11">Heterodimer with TRMT112; this heterodimerization is necessary for the metabolic stability and activity of the catalytic subunit BUD23. Interacts with GRIP1.</text>
</comment>
<dbReference type="InterPro" id="IPR022238">
    <property type="entry name" value="Bud23_C"/>
</dbReference>
<dbReference type="STRING" id="610380.E2C601"/>
<keyword evidence="7" id="KW-0949">S-adenosyl-L-methionine</keyword>
<evidence type="ECO:0000256" key="2">
    <source>
        <dbReference type="ARBA" id="ARBA00004496"/>
    </source>
</evidence>
<dbReference type="FunFam" id="3.40.50.150:FF:000017">
    <property type="entry name" value="probable 18S rRNA (Guanine-N(7))-methyltransferase"/>
    <property type="match status" value="1"/>
</dbReference>
<gene>
    <name evidence="18" type="ORF">EAI_07140</name>
</gene>
<dbReference type="Pfam" id="PF12589">
    <property type="entry name" value="WBS_methylT"/>
    <property type="match status" value="1"/>
</dbReference>
<evidence type="ECO:0000259" key="16">
    <source>
        <dbReference type="Pfam" id="PF08241"/>
    </source>
</evidence>
<dbReference type="AlphaFoldDB" id="E2C601"/>
<evidence type="ECO:0000256" key="15">
    <source>
        <dbReference type="SAM" id="MobiDB-lite"/>
    </source>
</evidence>
<accession>E2C601</accession>
<feature type="compositionally biased region" description="Basic and acidic residues" evidence="15">
    <location>
        <begin position="258"/>
        <end position="267"/>
    </location>
</feature>
<dbReference type="InParanoid" id="E2C601"/>
<dbReference type="Pfam" id="PF08241">
    <property type="entry name" value="Methyltransf_11"/>
    <property type="match status" value="1"/>
</dbReference>
<comment type="subcellular location">
    <subcellularLocation>
        <location evidence="2">Cytoplasm</location>
    </subcellularLocation>
    <subcellularLocation>
        <location evidence="1">Nucleus</location>
    </subcellularLocation>
</comment>
<dbReference type="GO" id="GO:0016435">
    <property type="term" value="F:rRNA (guanine) methyltransferase activity"/>
    <property type="evidence" value="ECO:0007669"/>
    <property type="project" value="InterPro"/>
</dbReference>
<evidence type="ECO:0000313" key="18">
    <source>
        <dbReference type="EMBL" id="EFN76606.1"/>
    </source>
</evidence>
<proteinExistence type="inferred from homology"/>